<protein>
    <submittedName>
        <fullName evidence="1">Uncharacterized protein</fullName>
    </submittedName>
</protein>
<reference evidence="1" key="2">
    <citation type="submission" date="2025-08" db="UniProtKB">
        <authorList>
            <consortium name="EnsemblFungi"/>
        </authorList>
    </citation>
    <scope>IDENTIFICATION</scope>
    <source>
        <strain evidence="1">4287 / CBS 123668 / FGSC 9935 / NRRL 34936</strain>
    </source>
</reference>
<accession>A0A0D2YKN5</accession>
<proteinExistence type="predicted"/>
<evidence type="ECO:0000313" key="2">
    <source>
        <dbReference type="Proteomes" id="UP000002489"/>
    </source>
</evidence>
<evidence type="ECO:0000313" key="1">
    <source>
        <dbReference type="EnsemblFungi" id="FOXG_17336P0"/>
    </source>
</evidence>
<reference evidence="2" key="1">
    <citation type="journal article" date="2012" name="Mol. Plant Microbe Interact.">
        <title>A highly conserved effector in Fusarium oxysporum is required for full virulence on Arabidopsis.</title>
        <authorList>
            <person name="Thatcher L.F."/>
            <person name="Gardiner D.M."/>
            <person name="Kazan K."/>
            <person name="Manners J."/>
        </authorList>
    </citation>
    <scope>NUCLEOTIDE SEQUENCE [LARGE SCALE GENOMIC DNA]</scope>
    <source>
        <strain evidence="2">Fo5176</strain>
    </source>
</reference>
<organism evidence="1 2">
    <name type="scientific">Fusarium oxysporum (strain Fo5176)</name>
    <name type="common">Fusarium vascular wilt</name>
    <dbReference type="NCBI Taxonomy" id="660025"/>
    <lineage>
        <taxon>Eukaryota</taxon>
        <taxon>Fungi</taxon>
        <taxon>Dikarya</taxon>
        <taxon>Ascomycota</taxon>
        <taxon>Pezizomycotina</taxon>
        <taxon>Sordariomycetes</taxon>
        <taxon>Hypocreomycetidae</taxon>
        <taxon>Hypocreales</taxon>
        <taxon>Nectriaceae</taxon>
        <taxon>Fusarium</taxon>
        <taxon>Fusarium oxysporum species complex</taxon>
    </lineage>
</organism>
<dbReference type="AlphaFoldDB" id="A0A0D2YKN5"/>
<dbReference type="Proteomes" id="UP000002489">
    <property type="component" value="Unassembled WGS sequence"/>
</dbReference>
<name>A0A0D2YKN5_FUSOF</name>
<dbReference type="EnsemblFungi" id="FOXG_17336T0">
    <property type="protein sequence ID" value="FOXG_17336P0"/>
    <property type="gene ID" value="FOXG_17336"/>
</dbReference>
<sequence>MFISNLMSASWSHSSNASITITTDDGAIGVAATSDSGPWMSFSNCSFTDFPTMAGLASRAFLMKNATPGMLKASWWARVDISLFRLPLSISPLLMKKLAPRSPRLDRECARVRAMVDFPIPAMPFSQKVVFDLGSSIQRSISLSSSSRVLGKHVGLCSSALESKEAPCAIGS</sequence>